<sequence>IAQNPPLLYIERMFKDAFTKLDQKQSAELIEKLGPHFDAPFDAARTSVMIHDVAFYPGYTLAELSRHDQNPPVMRAAVYNEAGEVEVLNWTNEPIYRLNKNAPLTLTPDSAPDYIRFFFHYVRGSHGRFTVIDSVDDIDWREEPAAAGRKALGRMIEPLRLKSREKDGTRIFTLCFIFKDSLFSAEAHISPDGQVALHNEELLVEDIPVADDVFGQ</sequence>
<protein>
    <submittedName>
        <fullName evidence="1">Uncharacterized protein</fullName>
    </submittedName>
</protein>
<evidence type="ECO:0000313" key="1">
    <source>
        <dbReference type="EMBL" id="PZO83038.1"/>
    </source>
</evidence>
<name>A0A2W5BNX6_9BACT</name>
<comment type="caution">
    <text evidence="1">The sequence shown here is derived from an EMBL/GenBank/DDBJ whole genome shotgun (WGS) entry which is preliminary data.</text>
</comment>
<gene>
    <name evidence="1" type="ORF">DI626_09395</name>
</gene>
<organism evidence="1 2">
    <name type="scientific">Micavibrio aeruginosavorus</name>
    <dbReference type="NCBI Taxonomy" id="349221"/>
    <lineage>
        <taxon>Bacteria</taxon>
        <taxon>Pseudomonadati</taxon>
        <taxon>Bdellovibrionota</taxon>
        <taxon>Bdellovibrionia</taxon>
        <taxon>Bdellovibrionales</taxon>
        <taxon>Pseudobdellovibrionaceae</taxon>
        <taxon>Micavibrio</taxon>
    </lineage>
</organism>
<feature type="non-terminal residue" evidence="1">
    <location>
        <position position="1"/>
    </location>
</feature>
<dbReference type="AlphaFoldDB" id="A0A2W5BNX6"/>
<proteinExistence type="predicted"/>
<reference evidence="1 2" key="1">
    <citation type="submission" date="2017-08" db="EMBL/GenBank/DDBJ databases">
        <title>Infants hospitalized years apart are colonized by the same room-sourced microbial strains.</title>
        <authorList>
            <person name="Brooks B."/>
            <person name="Olm M.R."/>
            <person name="Firek B.A."/>
            <person name="Baker R."/>
            <person name="Thomas B.C."/>
            <person name="Morowitz M.J."/>
            <person name="Banfield J.F."/>
        </authorList>
    </citation>
    <scope>NUCLEOTIDE SEQUENCE [LARGE SCALE GENOMIC DNA]</scope>
    <source>
        <strain evidence="1">S2_018_000_R2_104</strain>
    </source>
</reference>
<evidence type="ECO:0000313" key="2">
    <source>
        <dbReference type="Proteomes" id="UP000249557"/>
    </source>
</evidence>
<accession>A0A2W5BNX6</accession>
<dbReference type="EMBL" id="QFNK01000226">
    <property type="protein sequence ID" value="PZO83038.1"/>
    <property type="molecule type" value="Genomic_DNA"/>
</dbReference>
<dbReference type="Proteomes" id="UP000249557">
    <property type="component" value="Unassembled WGS sequence"/>
</dbReference>